<feature type="domain" description="THIF-type NAD/FAD binding fold" evidence="1">
    <location>
        <begin position="178"/>
        <end position="366"/>
    </location>
</feature>
<dbReference type="EMBL" id="QSCI01000017">
    <property type="protein sequence ID" value="RGX96227.1"/>
    <property type="molecule type" value="Genomic_DNA"/>
</dbReference>
<dbReference type="SUPFAM" id="SSF69572">
    <property type="entry name" value="Activating enzymes of the ubiquitin-like proteins"/>
    <property type="match status" value="1"/>
</dbReference>
<dbReference type="Pfam" id="PF00899">
    <property type="entry name" value="ThiF"/>
    <property type="match status" value="1"/>
</dbReference>
<protein>
    <recommendedName>
        <fullName evidence="1">THIF-type NAD/FAD binding fold domain-containing protein</fullName>
    </recommendedName>
</protein>
<dbReference type="AlphaFoldDB" id="A0AA92UM81"/>
<gene>
    <name evidence="2" type="ORF">DXA63_05920</name>
</gene>
<dbReference type="GO" id="GO:0061503">
    <property type="term" value="F:tRNA threonylcarbamoyladenosine dehydratase"/>
    <property type="evidence" value="ECO:0007669"/>
    <property type="project" value="TreeGrafter"/>
</dbReference>
<evidence type="ECO:0000259" key="1">
    <source>
        <dbReference type="Pfam" id="PF00899"/>
    </source>
</evidence>
<accession>A0AA92UM81</accession>
<dbReference type="GO" id="GO:0008641">
    <property type="term" value="F:ubiquitin-like modifier activating enzyme activity"/>
    <property type="evidence" value="ECO:0007669"/>
    <property type="project" value="InterPro"/>
</dbReference>
<dbReference type="Proteomes" id="UP000285604">
    <property type="component" value="Unassembled WGS sequence"/>
</dbReference>
<name>A0AA92UM81_9BACT</name>
<proteinExistence type="predicted"/>
<organism evidence="2 3">
    <name type="scientific">Segatella copri</name>
    <dbReference type="NCBI Taxonomy" id="165179"/>
    <lineage>
        <taxon>Bacteria</taxon>
        <taxon>Pseudomonadati</taxon>
        <taxon>Bacteroidota</taxon>
        <taxon>Bacteroidia</taxon>
        <taxon>Bacteroidales</taxon>
        <taxon>Prevotellaceae</taxon>
        <taxon>Segatella</taxon>
    </lineage>
</organism>
<dbReference type="PANTHER" id="PTHR43267:SF3">
    <property type="entry name" value="THIF PROTEIN"/>
    <property type="match status" value="1"/>
</dbReference>
<dbReference type="InterPro" id="IPR045886">
    <property type="entry name" value="ThiF/MoeB/HesA"/>
</dbReference>
<dbReference type="InterPro" id="IPR035985">
    <property type="entry name" value="Ubiquitin-activating_enz"/>
</dbReference>
<reference evidence="2 3" key="1">
    <citation type="submission" date="2018-08" db="EMBL/GenBank/DDBJ databases">
        <title>A genome reference for cultivated species of the human gut microbiota.</title>
        <authorList>
            <person name="Zou Y."/>
            <person name="Xue W."/>
            <person name="Luo G."/>
        </authorList>
    </citation>
    <scope>NUCLEOTIDE SEQUENCE [LARGE SCALE GENOMIC DNA]</scope>
    <source>
        <strain evidence="2 3">OF03-3</strain>
    </source>
</reference>
<comment type="caution">
    <text evidence="2">The sequence shown here is derived from an EMBL/GenBank/DDBJ whole genome shotgun (WGS) entry which is preliminary data.</text>
</comment>
<dbReference type="InterPro" id="IPR000594">
    <property type="entry name" value="ThiF_NAD_FAD-bd"/>
</dbReference>
<evidence type="ECO:0000313" key="3">
    <source>
        <dbReference type="Proteomes" id="UP000285604"/>
    </source>
</evidence>
<sequence>MKMNDNELSALADSVREQGLKQEASMTQLVYDSQTGEFRQITRGTQPLTGEIVTDMTENGFAYSPVIYLSKQDVLEFASEGGEVTEGYSYEWEGEQVVHLSLKKALHAYGDAGHILFATSTAAVNEGYKGRFCIIVRAEDDVHVYEKVNGELIPRAFEYIPAKDELFSRSKGILEVNVLEGKRVMIVGLGSFGSQIAIELAKAGVGSYSLWDFDRVELHNLARHTCGIQELGRLKTNAIQDAILAKNPYARVDKFAYDISQQEELMREEVGKADLVICATDNNASRFILSKALVDYQKVGIFGRAITRAEGGDVFRYRPGGPCYCCLIGNHWFNSHNEEIADERSARRSGAIPAYMSSEDADAVVQVGLSSDIQPICNMMVKLALVELSRGSESGISSLEDELVYDYYMWANRRERHYANWAALPGAGNMPTIMRWYGARIDRNPSCAVCSPAMSVLDLGEDIEAKLEGQIELTDIDFELN</sequence>
<dbReference type="Gene3D" id="3.40.50.720">
    <property type="entry name" value="NAD(P)-binding Rossmann-like Domain"/>
    <property type="match status" value="1"/>
</dbReference>
<dbReference type="GO" id="GO:0061504">
    <property type="term" value="P:cyclic threonylcarbamoyladenosine biosynthetic process"/>
    <property type="evidence" value="ECO:0007669"/>
    <property type="project" value="TreeGrafter"/>
</dbReference>
<evidence type="ECO:0000313" key="2">
    <source>
        <dbReference type="EMBL" id="RGX96227.1"/>
    </source>
</evidence>
<dbReference type="PANTHER" id="PTHR43267">
    <property type="entry name" value="TRNA THREONYLCARBAMOYLADENOSINE DEHYDRATASE"/>
    <property type="match status" value="1"/>
</dbReference>